<reference evidence="1 2" key="1">
    <citation type="submission" date="2022-12" db="EMBL/GenBank/DDBJ databases">
        <title>Two new species, Stenotrophomonas aracearum and Stenotrophomonas oahuensis, isolated from Anthurium (Araceae family) in Hawaii.</title>
        <authorList>
            <person name="Chunag S.C."/>
            <person name="Dobhal S."/>
            <person name="Alvarez A."/>
            <person name="Arif M."/>
        </authorList>
    </citation>
    <scope>NUCLEOTIDE SEQUENCE [LARGE SCALE GENOMIC DNA]</scope>
    <source>
        <strain evidence="1 2">A5586</strain>
    </source>
</reference>
<evidence type="ECO:0000313" key="2">
    <source>
        <dbReference type="Proteomes" id="UP001302072"/>
    </source>
</evidence>
<evidence type="ECO:0008006" key="3">
    <source>
        <dbReference type="Google" id="ProtNLM"/>
    </source>
</evidence>
<organism evidence="1 2">
    <name type="scientific">Stenotrophomonas oahuensis</name>
    <dbReference type="NCBI Taxonomy" id="3003271"/>
    <lineage>
        <taxon>Bacteria</taxon>
        <taxon>Pseudomonadati</taxon>
        <taxon>Pseudomonadota</taxon>
        <taxon>Gammaproteobacteria</taxon>
        <taxon>Lysobacterales</taxon>
        <taxon>Lysobacteraceae</taxon>
        <taxon>Stenotrophomonas</taxon>
    </lineage>
</organism>
<accession>A0ABY9YWJ8</accession>
<name>A0ABY9YWJ8_9GAMM</name>
<protein>
    <recommendedName>
        <fullName evidence="3">Sel1 repeat family protein</fullName>
    </recommendedName>
</protein>
<proteinExistence type="predicted"/>
<dbReference type="RefSeq" id="WP_311193609.1">
    <property type="nucleotide sequence ID" value="NZ_CP115541.1"/>
</dbReference>
<dbReference type="Proteomes" id="UP001302072">
    <property type="component" value="Chromosome"/>
</dbReference>
<evidence type="ECO:0000313" key="1">
    <source>
        <dbReference type="EMBL" id="WNH54518.1"/>
    </source>
</evidence>
<gene>
    <name evidence="1" type="ORF">PDM29_09665</name>
</gene>
<keyword evidence="2" id="KW-1185">Reference proteome</keyword>
<dbReference type="InterPro" id="IPR011990">
    <property type="entry name" value="TPR-like_helical_dom_sf"/>
</dbReference>
<dbReference type="EMBL" id="CP115541">
    <property type="protein sequence ID" value="WNH54518.1"/>
    <property type="molecule type" value="Genomic_DNA"/>
</dbReference>
<dbReference type="Gene3D" id="1.25.40.10">
    <property type="entry name" value="Tetratricopeptide repeat domain"/>
    <property type="match status" value="1"/>
</dbReference>
<dbReference type="SUPFAM" id="SSF81901">
    <property type="entry name" value="HCP-like"/>
    <property type="match status" value="1"/>
</dbReference>
<sequence length="155" mass="16737">MEFKSKHAAYAVGVWTALGVSSAWSVPPPPPPPSVIVPNPRSIDRGSELEGEKLQNFMALARSGDASAAFRLSRHYAAIGDVVEARYWTVVAAARGHRVAQYSLGFSKAEADDCLTLAEAKAWIEEFSRVDGFRDPGIAPALEAKYAKSCEEKGK</sequence>